<protein>
    <submittedName>
        <fullName evidence="1">Uncharacterized protein</fullName>
    </submittedName>
</protein>
<sequence>ELERTELSCSRPQCSVSSYFYLHCTGSPLYLLTIIEKRYCTSCLFLENGLYLSLQTIDRHPYWLYWSL</sequence>
<comment type="caution">
    <text evidence="1">The sequence shown here is derived from an EMBL/GenBank/DDBJ whole genome shotgun (WGS) entry which is preliminary data.</text>
</comment>
<accession>A0A9P4NLI5</accession>
<reference evidence="1" key="1">
    <citation type="journal article" date="2020" name="Stud. Mycol.">
        <title>101 Dothideomycetes genomes: a test case for predicting lifestyles and emergence of pathogens.</title>
        <authorList>
            <person name="Haridas S."/>
            <person name="Albert R."/>
            <person name="Binder M."/>
            <person name="Bloem J."/>
            <person name="Labutti K."/>
            <person name="Salamov A."/>
            <person name="Andreopoulos B."/>
            <person name="Baker S."/>
            <person name="Barry K."/>
            <person name="Bills G."/>
            <person name="Bluhm B."/>
            <person name="Cannon C."/>
            <person name="Castanera R."/>
            <person name="Culley D."/>
            <person name="Daum C."/>
            <person name="Ezra D."/>
            <person name="Gonzalez J."/>
            <person name="Henrissat B."/>
            <person name="Kuo A."/>
            <person name="Liang C."/>
            <person name="Lipzen A."/>
            <person name="Lutzoni F."/>
            <person name="Magnuson J."/>
            <person name="Mondo S."/>
            <person name="Nolan M."/>
            <person name="Ohm R."/>
            <person name="Pangilinan J."/>
            <person name="Park H.-J."/>
            <person name="Ramirez L."/>
            <person name="Alfaro M."/>
            <person name="Sun H."/>
            <person name="Tritt A."/>
            <person name="Yoshinaga Y."/>
            <person name="Zwiers L.-H."/>
            <person name="Turgeon B."/>
            <person name="Goodwin S."/>
            <person name="Spatafora J."/>
            <person name="Crous P."/>
            <person name="Grigoriev I."/>
        </authorList>
    </citation>
    <scope>NUCLEOTIDE SEQUENCE</scope>
    <source>
        <strain evidence="1">CBS 130266</strain>
    </source>
</reference>
<feature type="non-terminal residue" evidence="1">
    <location>
        <position position="1"/>
    </location>
</feature>
<dbReference type="EMBL" id="MU007067">
    <property type="protein sequence ID" value="KAF2425812.1"/>
    <property type="molecule type" value="Genomic_DNA"/>
</dbReference>
<proteinExistence type="predicted"/>
<evidence type="ECO:0000313" key="1">
    <source>
        <dbReference type="EMBL" id="KAF2425812.1"/>
    </source>
</evidence>
<dbReference type="AlphaFoldDB" id="A0A9P4NLI5"/>
<evidence type="ECO:0000313" key="2">
    <source>
        <dbReference type="Proteomes" id="UP000800235"/>
    </source>
</evidence>
<keyword evidence="2" id="KW-1185">Reference proteome</keyword>
<name>A0A9P4NLI5_9PEZI</name>
<gene>
    <name evidence="1" type="ORF">EJ08DRAFT_681462</name>
</gene>
<dbReference type="Proteomes" id="UP000800235">
    <property type="component" value="Unassembled WGS sequence"/>
</dbReference>
<organism evidence="1 2">
    <name type="scientific">Tothia fuscella</name>
    <dbReference type="NCBI Taxonomy" id="1048955"/>
    <lineage>
        <taxon>Eukaryota</taxon>
        <taxon>Fungi</taxon>
        <taxon>Dikarya</taxon>
        <taxon>Ascomycota</taxon>
        <taxon>Pezizomycotina</taxon>
        <taxon>Dothideomycetes</taxon>
        <taxon>Pleosporomycetidae</taxon>
        <taxon>Venturiales</taxon>
        <taxon>Cylindrosympodiaceae</taxon>
        <taxon>Tothia</taxon>
    </lineage>
</organism>